<keyword evidence="15" id="KW-0175">Coiled coil</keyword>
<dbReference type="GO" id="GO:0046961">
    <property type="term" value="F:proton-transporting ATPase activity, rotational mechanism"/>
    <property type="evidence" value="ECO:0007669"/>
    <property type="project" value="TreeGrafter"/>
</dbReference>
<evidence type="ECO:0000256" key="4">
    <source>
        <dbReference type="ARBA" id="ARBA00022547"/>
    </source>
</evidence>
<evidence type="ECO:0000256" key="10">
    <source>
        <dbReference type="ARBA" id="ARBA00023310"/>
    </source>
</evidence>
<keyword evidence="7 13" id="KW-1133">Transmembrane helix</keyword>
<dbReference type="InterPro" id="IPR050059">
    <property type="entry name" value="ATP_synthase_B_chain"/>
</dbReference>
<dbReference type="Proteomes" id="UP000217758">
    <property type="component" value="Chromosome"/>
</dbReference>
<keyword evidence="2 13" id="KW-0813">Transport</keyword>
<dbReference type="PANTHER" id="PTHR33445">
    <property type="entry name" value="ATP SYNTHASE SUBUNIT B', CHLOROPLASTIC"/>
    <property type="match status" value="1"/>
</dbReference>
<dbReference type="RefSeq" id="WP_128832995.1">
    <property type="nucleotide sequence ID" value="NZ_AP014612.1"/>
</dbReference>
<dbReference type="InterPro" id="IPR028987">
    <property type="entry name" value="ATP_synth_B-like_membr_sf"/>
</dbReference>
<dbReference type="GO" id="GO:0045259">
    <property type="term" value="C:proton-transporting ATP synthase complex"/>
    <property type="evidence" value="ECO:0007669"/>
    <property type="project" value="UniProtKB-KW"/>
</dbReference>
<keyword evidence="8 13" id="KW-0406">Ion transport</keyword>
<dbReference type="GO" id="GO:0005886">
    <property type="term" value="C:plasma membrane"/>
    <property type="evidence" value="ECO:0007669"/>
    <property type="project" value="UniProtKB-SubCell"/>
</dbReference>
<dbReference type="KEGG" id="strg:SRT_05840"/>
<reference evidence="16 17" key="1">
    <citation type="journal article" date="2016" name="Microbiol. Immunol.">
        <title>Complete genome sequence of Streptococcus troglodytae TKU31 isolated from the oral cavity of a chimpanzee (Pan troglodytes).</title>
        <authorList>
            <person name="Okamoto M."/>
            <person name="Naito M."/>
            <person name="Miyanohara M."/>
            <person name="Imai S."/>
            <person name="Nomura Y."/>
            <person name="Saito W."/>
            <person name="Momoi Y."/>
            <person name="Takada K."/>
            <person name="Miyabe-Nishiwaki T."/>
            <person name="Tomonaga M."/>
            <person name="Hanada N."/>
        </authorList>
    </citation>
    <scope>NUCLEOTIDE SEQUENCE [LARGE SCALE GENOMIC DNA]</scope>
    <source>
        <strain evidence="17">TKU 31</strain>
    </source>
</reference>
<keyword evidence="6 13" id="KW-0375">Hydrogen ion transport</keyword>
<keyword evidence="5 13" id="KW-0812">Transmembrane</keyword>
<evidence type="ECO:0000256" key="12">
    <source>
        <dbReference type="ARBA" id="ARBA00037847"/>
    </source>
</evidence>
<evidence type="ECO:0000256" key="8">
    <source>
        <dbReference type="ARBA" id="ARBA00023065"/>
    </source>
</evidence>
<keyword evidence="3 13" id="KW-1003">Cell membrane</keyword>
<evidence type="ECO:0000256" key="14">
    <source>
        <dbReference type="RuleBase" id="RU003848"/>
    </source>
</evidence>
<dbReference type="EMBL" id="AP014612">
    <property type="protein sequence ID" value="BAQ23845.1"/>
    <property type="molecule type" value="Genomic_DNA"/>
</dbReference>
<comment type="subunit">
    <text evidence="13">F-type ATPases have 2 components, F(1) - the catalytic core - and F(0) - the membrane proton channel. F(1) has five subunits: alpha(3), beta(3), gamma(1), delta(1), epsilon(1). F(0) has three main subunits: a(1), b(2) and c(10-14). The alpha and beta chains form an alternating ring which encloses part of the gamma chain. F(1) is attached to F(0) by a central stalk formed by the gamma and epsilon chains, while a peripheral stalk is formed by the delta and b chains.</text>
</comment>
<evidence type="ECO:0000256" key="1">
    <source>
        <dbReference type="ARBA" id="ARBA00005513"/>
    </source>
</evidence>
<keyword evidence="9 13" id="KW-0472">Membrane</keyword>
<organism evidence="16 17">
    <name type="scientific">Streptococcus troglodytae</name>
    <dbReference type="NCBI Taxonomy" id="1111760"/>
    <lineage>
        <taxon>Bacteria</taxon>
        <taxon>Bacillati</taxon>
        <taxon>Bacillota</taxon>
        <taxon>Bacilli</taxon>
        <taxon>Lactobacillales</taxon>
        <taxon>Streptococcaceae</taxon>
        <taxon>Streptococcus</taxon>
    </lineage>
</organism>
<dbReference type="InterPro" id="IPR005864">
    <property type="entry name" value="ATP_synth_F0_bsu_bac"/>
</dbReference>
<evidence type="ECO:0000313" key="17">
    <source>
        <dbReference type="Proteomes" id="UP000217758"/>
    </source>
</evidence>
<dbReference type="InterPro" id="IPR002146">
    <property type="entry name" value="ATP_synth_b/b'su_bac/chlpt"/>
</dbReference>
<comment type="subcellular location">
    <subcellularLocation>
        <location evidence="13">Cell membrane</location>
        <topology evidence="13">Single-pass membrane protein</topology>
    </subcellularLocation>
    <subcellularLocation>
        <location evidence="12">Endomembrane system</location>
        <topology evidence="12">Single-pass membrane protein</topology>
    </subcellularLocation>
</comment>
<dbReference type="GO" id="GO:0046933">
    <property type="term" value="F:proton-transporting ATP synthase activity, rotational mechanism"/>
    <property type="evidence" value="ECO:0007669"/>
    <property type="project" value="UniProtKB-UniRule"/>
</dbReference>
<dbReference type="Gene3D" id="6.10.250.1580">
    <property type="match status" value="1"/>
</dbReference>
<gene>
    <name evidence="13 16" type="primary">atpF</name>
    <name evidence="16" type="ORF">SRT_05840</name>
</gene>
<dbReference type="AlphaFoldDB" id="A0A1L7LI01"/>
<comment type="similarity">
    <text evidence="1 13 14">Belongs to the ATPase B chain family.</text>
</comment>
<evidence type="ECO:0000313" key="16">
    <source>
        <dbReference type="EMBL" id="BAQ23845.1"/>
    </source>
</evidence>
<comment type="function">
    <text evidence="11 13">F(1)F(0) ATP synthase produces ATP from ADP in the presence of a proton or sodium gradient. F-type ATPases consist of two structural domains, F(1) containing the extramembraneous catalytic core and F(0) containing the membrane proton channel, linked together by a central stalk and a peripheral stalk. During catalysis, ATP synthesis in the catalytic domain of F(1) is coupled via a rotary mechanism of the central stalk subunits to proton translocation.</text>
</comment>
<evidence type="ECO:0000256" key="6">
    <source>
        <dbReference type="ARBA" id="ARBA00022781"/>
    </source>
</evidence>
<proteinExistence type="inferred from homology"/>
<evidence type="ECO:0000256" key="13">
    <source>
        <dbReference type="HAMAP-Rule" id="MF_01398"/>
    </source>
</evidence>
<name>A0A1L7LI01_9STRE</name>
<evidence type="ECO:0000256" key="5">
    <source>
        <dbReference type="ARBA" id="ARBA00022692"/>
    </source>
</evidence>
<dbReference type="NCBIfam" id="TIGR01144">
    <property type="entry name" value="ATP_synt_b"/>
    <property type="match status" value="1"/>
</dbReference>
<evidence type="ECO:0000256" key="3">
    <source>
        <dbReference type="ARBA" id="ARBA00022475"/>
    </source>
</evidence>
<protein>
    <recommendedName>
        <fullName evidence="13">ATP synthase subunit b</fullName>
    </recommendedName>
    <alternativeName>
        <fullName evidence="13">ATP synthase F(0) sector subunit b</fullName>
    </alternativeName>
    <alternativeName>
        <fullName evidence="13">ATPase subunit I</fullName>
    </alternativeName>
    <alternativeName>
        <fullName evidence="13">F-type ATPase subunit b</fullName>
        <shortName evidence="13">F-ATPase subunit b</shortName>
    </alternativeName>
</protein>
<evidence type="ECO:0000256" key="2">
    <source>
        <dbReference type="ARBA" id="ARBA00022448"/>
    </source>
</evidence>
<dbReference type="GO" id="GO:0012505">
    <property type="term" value="C:endomembrane system"/>
    <property type="evidence" value="ECO:0007669"/>
    <property type="project" value="UniProtKB-SubCell"/>
</dbReference>
<evidence type="ECO:0000256" key="7">
    <source>
        <dbReference type="ARBA" id="ARBA00022989"/>
    </source>
</evidence>
<dbReference type="PANTHER" id="PTHR33445:SF1">
    <property type="entry name" value="ATP SYNTHASE SUBUNIT B"/>
    <property type="match status" value="1"/>
</dbReference>
<dbReference type="SUPFAM" id="SSF81573">
    <property type="entry name" value="F1F0 ATP synthase subunit B, membrane domain"/>
    <property type="match status" value="1"/>
</dbReference>
<feature type="coiled-coil region" evidence="15">
    <location>
        <begin position="53"/>
        <end position="88"/>
    </location>
</feature>
<dbReference type="HAMAP" id="MF_01398">
    <property type="entry name" value="ATP_synth_b_bprime"/>
    <property type="match status" value="1"/>
</dbReference>
<evidence type="ECO:0000256" key="11">
    <source>
        <dbReference type="ARBA" id="ARBA00025198"/>
    </source>
</evidence>
<evidence type="ECO:0000256" key="9">
    <source>
        <dbReference type="ARBA" id="ARBA00023136"/>
    </source>
</evidence>
<accession>A0A1L7LI01</accession>
<evidence type="ECO:0000256" key="15">
    <source>
        <dbReference type="SAM" id="Coils"/>
    </source>
</evidence>
<dbReference type="CDD" id="cd06503">
    <property type="entry name" value="ATP-synt_Fo_b"/>
    <property type="match status" value="1"/>
</dbReference>
<sequence length="165" mass="17908">MSTLINGTSLGNLLIVTGSFILLLLLVKKFAWSQLAAIFKAREEKIAKDIDDAENSRQNAQVLENKRQVELNQAKDEAAQIIDNAKETGKAQESKIVTEAHEEAGRLKDKANQDIATSKAEALSSVKADVADLSVLLAEKIMAKNLDKTAQGDLIDSYLDKLGDA</sequence>
<keyword evidence="10 13" id="KW-0066">ATP synthesis</keyword>
<comment type="function">
    <text evidence="13">Component of the F(0) channel, it forms part of the peripheral stalk, linking F(1) to F(0).</text>
</comment>
<keyword evidence="4 13" id="KW-0138">CF(0)</keyword>
<keyword evidence="17" id="KW-1185">Reference proteome</keyword>
<dbReference type="Pfam" id="PF00430">
    <property type="entry name" value="ATP-synt_B"/>
    <property type="match status" value="1"/>
</dbReference>
<feature type="transmembrane region" description="Helical" evidence="13">
    <location>
        <begin position="12"/>
        <end position="32"/>
    </location>
</feature>